<dbReference type="Proteomes" id="UP001290455">
    <property type="component" value="Unassembled WGS sequence"/>
</dbReference>
<proteinExistence type="predicted"/>
<dbReference type="SUPFAM" id="SSF141868">
    <property type="entry name" value="EAL domain-like"/>
    <property type="match status" value="1"/>
</dbReference>
<dbReference type="PROSITE" id="PS50883">
    <property type="entry name" value="EAL"/>
    <property type="match status" value="1"/>
</dbReference>
<accession>A0ABU5ITM8</accession>
<dbReference type="PANTHER" id="PTHR33121">
    <property type="entry name" value="CYCLIC DI-GMP PHOSPHODIESTERASE PDEF"/>
    <property type="match status" value="1"/>
</dbReference>
<organism evidence="2 3">
    <name type="scientific">Robertmurraya mangrovi</name>
    <dbReference type="NCBI Taxonomy" id="3098077"/>
    <lineage>
        <taxon>Bacteria</taxon>
        <taxon>Bacillati</taxon>
        <taxon>Bacillota</taxon>
        <taxon>Bacilli</taxon>
        <taxon>Bacillales</taxon>
        <taxon>Bacillaceae</taxon>
        <taxon>Robertmurraya</taxon>
    </lineage>
</organism>
<comment type="caution">
    <text evidence="2">The sequence shown here is derived from an EMBL/GenBank/DDBJ whole genome shotgun (WGS) entry which is preliminary data.</text>
</comment>
<gene>
    <name evidence="2" type="ORF">SM124_01950</name>
</gene>
<dbReference type="PANTHER" id="PTHR33121:SF70">
    <property type="entry name" value="SIGNALING PROTEIN YKOW"/>
    <property type="match status" value="1"/>
</dbReference>
<feature type="domain" description="EAL" evidence="1">
    <location>
        <begin position="91"/>
        <end position="340"/>
    </location>
</feature>
<sequence length="340" mass="38859">MLNHKCVECGVSFYMGHQGYLFVKTLSPLPHPLEKHNGQWYYLPYESLEELEKSLLQLQQELGDLFEHIKGGLSTTEERPYITFPLNLLLMRIVQRDVVNVIQNGELMSFIQPIISLQKNDELYGYESLLRTGGNHSITPGQLFSTAEKTGMLSLLDQRAREVAIQARKNFIQPGVKSFINFLPSTIYNPDFCLQHTFHLVTQYNIDPADLVFEVVETEKIEDINHLKNILYTYKREGMKVALDDVGAGFSTLETLKMLQPDYVKIDRHYVDHCDQISEKQSFLAQVMGIAKDLGIIVLAEGIERKEELEYCREIGIDLAQGYYIGKPALPSNIFIYGGK</sequence>
<keyword evidence="3" id="KW-1185">Reference proteome</keyword>
<dbReference type="InterPro" id="IPR001633">
    <property type="entry name" value="EAL_dom"/>
</dbReference>
<dbReference type="RefSeq" id="WP_322444801.1">
    <property type="nucleotide sequence ID" value="NZ_JAXOFX010000001.1"/>
</dbReference>
<evidence type="ECO:0000313" key="2">
    <source>
        <dbReference type="EMBL" id="MDZ5470502.1"/>
    </source>
</evidence>
<dbReference type="CDD" id="cd01948">
    <property type="entry name" value="EAL"/>
    <property type="match status" value="1"/>
</dbReference>
<dbReference type="EMBL" id="JAXOFX010000001">
    <property type="protein sequence ID" value="MDZ5470502.1"/>
    <property type="molecule type" value="Genomic_DNA"/>
</dbReference>
<dbReference type="Pfam" id="PF00563">
    <property type="entry name" value="EAL"/>
    <property type="match status" value="1"/>
</dbReference>
<reference evidence="2 3" key="1">
    <citation type="submission" date="2023-11" db="EMBL/GenBank/DDBJ databases">
        <title>Bacillus jintuensis, isolated from a mudflat on the Beibu Gulf coast.</title>
        <authorList>
            <person name="Li M."/>
        </authorList>
    </citation>
    <scope>NUCLEOTIDE SEQUENCE [LARGE SCALE GENOMIC DNA]</scope>
    <source>
        <strain evidence="2 3">31A1R</strain>
    </source>
</reference>
<evidence type="ECO:0000259" key="1">
    <source>
        <dbReference type="PROSITE" id="PS50883"/>
    </source>
</evidence>
<dbReference type="Gene3D" id="3.20.20.450">
    <property type="entry name" value="EAL domain"/>
    <property type="match status" value="1"/>
</dbReference>
<dbReference type="InterPro" id="IPR035919">
    <property type="entry name" value="EAL_sf"/>
</dbReference>
<evidence type="ECO:0000313" key="3">
    <source>
        <dbReference type="Proteomes" id="UP001290455"/>
    </source>
</evidence>
<name>A0ABU5ITM8_9BACI</name>
<dbReference type="SMART" id="SM00052">
    <property type="entry name" value="EAL"/>
    <property type="match status" value="1"/>
</dbReference>
<dbReference type="InterPro" id="IPR050706">
    <property type="entry name" value="Cyclic-di-GMP_PDE-like"/>
</dbReference>
<protein>
    <submittedName>
        <fullName evidence="2">EAL domain-containing protein</fullName>
    </submittedName>
</protein>